<comment type="caution">
    <text evidence="2">The sequence shown here is derived from an EMBL/GenBank/DDBJ whole genome shotgun (WGS) entry which is preliminary data.</text>
</comment>
<sequence length="84" mass="9060">MIRSNRPGSRLFAALLLALPVALLLPIGSPVLAQASELGRQTLGRAYWHVFAAYAIGLLLIGGWVVSIARRLARLERKLPDGEG</sequence>
<keyword evidence="3" id="KW-1185">Reference proteome</keyword>
<proteinExistence type="predicted"/>
<keyword evidence="1" id="KW-0812">Transmembrane</keyword>
<protein>
    <recommendedName>
        <fullName evidence="4">CcmD family protein</fullName>
    </recommendedName>
</protein>
<dbReference type="EMBL" id="JBBHLI010000010">
    <property type="protein sequence ID" value="MEK9502306.1"/>
    <property type="molecule type" value="Genomic_DNA"/>
</dbReference>
<keyword evidence="1" id="KW-0472">Membrane</keyword>
<evidence type="ECO:0008006" key="4">
    <source>
        <dbReference type="Google" id="ProtNLM"/>
    </source>
</evidence>
<gene>
    <name evidence="2" type="ORF">WI372_15035</name>
</gene>
<name>A0ABU9EC51_9BACT</name>
<evidence type="ECO:0000256" key="1">
    <source>
        <dbReference type="SAM" id="Phobius"/>
    </source>
</evidence>
<accession>A0ABU9EC51</accession>
<evidence type="ECO:0000313" key="2">
    <source>
        <dbReference type="EMBL" id="MEK9502306.1"/>
    </source>
</evidence>
<reference evidence="2 3" key="1">
    <citation type="submission" date="2024-02" db="EMBL/GenBank/DDBJ databases">
        <title>A novel Gemmatimonadota bacterium.</title>
        <authorList>
            <person name="Du Z.-J."/>
            <person name="Ye Y.-Q."/>
        </authorList>
    </citation>
    <scope>NUCLEOTIDE SEQUENCE [LARGE SCALE GENOMIC DNA]</scope>
    <source>
        <strain evidence="2 3">DH-20</strain>
    </source>
</reference>
<feature type="transmembrane region" description="Helical" evidence="1">
    <location>
        <begin position="51"/>
        <end position="69"/>
    </location>
</feature>
<dbReference type="Proteomes" id="UP001484239">
    <property type="component" value="Unassembled WGS sequence"/>
</dbReference>
<organism evidence="2 3">
    <name type="scientific">Gaopeijia maritima</name>
    <dbReference type="NCBI Taxonomy" id="3119007"/>
    <lineage>
        <taxon>Bacteria</taxon>
        <taxon>Pseudomonadati</taxon>
        <taxon>Gemmatimonadota</taxon>
        <taxon>Longimicrobiia</taxon>
        <taxon>Gaopeijiales</taxon>
        <taxon>Gaopeijiaceae</taxon>
        <taxon>Gaopeijia</taxon>
    </lineage>
</organism>
<dbReference type="RefSeq" id="WP_405274376.1">
    <property type="nucleotide sequence ID" value="NZ_CP144380.1"/>
</dbReference>
<evidence type="ECO:0000313" key="3">
    <source>
        <dbReference type="Proteomes" id="UP001484239"/>
    </source>
</evidence>
<keyword evidence="1" id="KW-1133">Transmembrane helix</keyword>